<evidence type="ECO:0000259" key="2">
    <source>
        <dbReference type="PROSITE" id="PS50011"/>
    </source>
</evidence>
<protein>
    <recommendedName>
        <fullName evidence="2">Protein kinase domain-containing protein</fullName>
    </recommendedName>
</protein>
<dbReference type="Proteomes" id="UP000803884">
    <property type="component" value="Unassembled WGS sequence"/>
</dbReference>
<reference evidence="3 4" key="1">
    <citation type="journal article" date="2020" name="Microbiol. Resour. Announc.">
        <title>Draft Genome Sequence of a Cladosporium Species Isolated from the Mesophotic Ascidian Didemnum maculosum.</title>
        <authorList>
            <person name="Gioti A."/>
            <person name="Siaperas R."/>
            <person name="Nikolaivits E."/>
            <person name="Le Goff G."/>
            <person name="Ouazzani J."/>
            <person name="Kotoulas G."/>
            <person name="Topakas E."/>
        </authorList>
    </citation>
    <scope>NUCLEOTIDE SEQUENCE [LARGE SCALE GENOMIC DNA]</scope>
    <source>
        <strain evidence="3 4">TM138-S3</strain>
    </source>
</reference>
<dbReference type="PANTHER" id="PTHR37171">
    <property type="entry name" value="SERINE/THREONINE-PROTEIN KINASE YRZF-RELATED"/>
    <property type="match status" value="1"/>
</dbReference>
<dbReference type="InterPro" id="IPR002575">
    <property type="entry name" value="Aminoglycoside_PTrfase"/>
</dbReference>
<dbReference type="RefSeq" id="XP_069225073.1">
    <property type="nucleotide sequence ID" value="XM_069378173.1"/>
</dbReference>
<proteinExistence type="predicted"/>
<dbReference type="GeneID" id="96011011"/>
<dbReference type="PROSITE" id="PS50011">
    <property type="entry name" value="PROTEIN_KINASE_DOM"/>
    <property type="match status" value="1"/>
</dbReference>
<dbReference type="AlphaFoldDB" id="A0AB34KDW8"/>
<keyword evidence="4" id="KW-1185">Reference proteome</keyword>
<dbReference type="GO" id="GO:0004672">
    <property type="term" value="F:protein kinase activity"/>
    <property type="evidence" value="ECO:0007669"/>
    <property type="project" value="InterPro"/>
</dbReference>
<dbReference type="SUPFAM" id="SSF56112">
    <property type="entry name" value="Protein kinase-like (PK-like)"/>
    <property type="match status" value="1"/>
</dbReference>
<gene>
    <name evidence="3" type="ORF">WHR41_09570</name>
</gene>
<name>A0AB34KDW8_9PEZI</name>
<feature type="compositionally biased region" description="Basic and acidic residues" evidence="1">
    <location>
        <begin position="484"/>
        <end position="496"/>
    </location>
</feature>
<evidence type="ECO:0000256" key="1">
    <source>
        <dbReference type="SAM" id="MobiDB-lite"/>
    </source>
</evidence>
<dbReference type="Pfam" id="PF01636">
    <property type="entry name" value="APH"/>
    <property type="match status" value="1"/>
</dbReference>
<feature type="region of interest" description="Disordered" evidence="1">
    <location>
        <begin position="217"/>
        <end position="257"/>
    </location>
</feature>
<feature type="compositionally biased region" description="Polar residues" evidence="1">
    <location>
        <begin position="497"/>
        <end position="525"/>
    </location>
</feature>
<dbReference type="InterPro" id="IPR000719">
    <property type="entry name" value="Prot_kinase_dom"/>
</dbReference>
<feature type="region of interest" description="Disordered" evidence="1">
    <location>
        <begin position="1"/>
        <end position="63"/>
    </location>
</feature>
<comment type="caution">
    <text evidence="3">The sequence shown here is derived from an EMBL/GenBank/DDBJ whole genome shotgun (WGS) entry which is preliminary data.</text>
</comment>
<feature type="region of interest" description="Disordered" evidence="1">
    <location>
        <begin position="439"/>
        <end position="534"/>
    </location>
</feature>
<feature type="domain" description="Protein kinase" evidence="2">
    <location>
        <begin position="592"/>
        <end position="789"/>
    </location>
</feature>
<feature type="compositionally biased region" description="Basic residues" evidence="1">
    <location>
        <begin position="469"/>
        <end position="483"/>
    </location>
</feature>
<organism evidence="3 4">
    <name type="scientific">Cladosporium halotolerans</name>
    <dbReference type="NCBI Taxonomy" id="1052096"/>
    <lineage>
        <taxon>Eukaryota</taxon>
        <taxon>Fungi</taxon>
        <taxon>Dikarya</taxon>
        <taxon>Ascomycota</taxon>
        <taxon>Pezizomycotina</taxon>
        <taxon>Dothideomycetes</taxon>
        <taxon>Dothideomycetidae</taxon>
        <taxon>Cladosporiales</taxon>
        <taxon>Cladosporiaceae</taxon>
        <taxon>Cladosporium</taxon>
    </lineage>
</organism>
<evidence type="ECO:0000313" key="4">
    <source>
        <dbReference type="Proteomes" id="UP000803884"/>
    </source>
</evidence>
<feature type="compositionally biased region" description="Basic and acidic residues" evidence="1">
    <location>
        <begin position="7"/>
        <end position="61"/>
    </location>
</feature>
<dbReference type="GO" id="GO:0005524">
    <property type="term" value="F:ATP binding"/>
    <property type="evidence" value="ECO:0007669"/>
    <property type="project" value="InterPro"/>
</dbReference>
<feature type="compositionally biased region" description="Basic and acidic residues" evidence="1">
    <location>
        <begin position="227"/>
        <end position="240"/>
    </location>
</feature>
<dbReference type="EMBL" id="JAAQHG020000090">
    <property type="protein sequence ID" value="KAL1581966.1"/>
    <property type="molecule type" value="Genomic_DNA"/>
</dbReference>
<accession>A0AB34KDW8</accession>
<evidence type="ECO:0000313" key="3">
    <source>
        <dbReference type="EMBL" id="KAL1581966.1"/>
    </source>
</evidence>
<dbReference type="Gene3D" id="1.10.510.10">
    <property type="entry name" value="Transferase(Phosphotransferase) domain 1"/>
    <property type="match status" value="1"/>
</dbReference>
<dbReference type="InterPro" id="IPR052396">
    <property type="entry name" value="Meiotic_Drive_Suppr_Kinase"/>
</dbReference>
<sequence>MTNSSPDYKRLYEEAQRGREEEQRRREEEQRKREEAERAQQEEQRRREEADKAKEEAEKRTSRTTLPQYLDACHVHLQAGLAVQSVALSTKGDPSNARRKRRPDKIRRWPDFASRQLKIWNELVSSPFMTEGHFTSPHTMLENGENIRRRMIGSELDIHHFQRTTVEEPVSLMVERIYKDEALRNKFGLKGSVQFENHANTLSPEDALSEDMRAVELSNRGRRRSPRLLEMKQRDQDPSRPKSPGSGPAIQAQTSRPRADQFCVYNMSTVPGREERVPAFIVEYKAPHKLTLKAIQEGLRDMVLEDVLDYGESDTPRRKYQRLVAAAVTQAFSYMVSAGLEFGYVCTGQAFIFLQVPEDPATVHYFLSVPQVDVGDSTGWSEDAASSATNRLHLTAVGQVLAFTLQALQSPPRSHEWRAKAEENLATWEYVYKEILDDAPAPEGTPSEYCPTPDNELLRVSPIAPRQGRAPRGRFTCRKPSHHQAREDDSDADHSNPDTPSQPSRKPTTRAASSKEQASEITQSSRGKRGNQHTRPFCTRRCLLGLVNGGDLNRNLDRECPNVDEHGVDVHLIDKTAFLALMRKQLSRTLDSDFEPCGRPGSRGVPFRATLASHGYTVVAKCTPMDFVAYLRHEATIYERLRTIQGHCVPVHLGNLDLERPYYYEGIAKLVHVMFLGYGGTPITRRWTNLNQDSALGQVEKCLRAIHERGVLHRDVMPRNILWDCDSGRVTVIDFERAKASPDRPALGPLSVNRKRKQQHVSRGTKHTNCYERLFAQEVAEARDGISCL</sequence>
<dbReference type="InterPro" id="IPR011009">
    <property type="entry name" value="Kinase-like_dom_sf"/>
</dbReference>
<dbReference type="PANTHER" id="PTHR37171:SF1">
    <property type="entry name" value="SERINE_THREONINE-PROTEIN KINASE YRZF-RELATED"/>
    <property type="match status" value="1"/>
</dbReference>